<evidence type="ECO:0000313" key="1">
    <source>
        <dbReference type="EMBL" id="ACA60684.1"/>
    </source>
</evidence>
<accession>B1I6N6</accession>
<protein>
    <recommendedName>
        <fullName evidence="3">YkgJ family cysteine cluster protein</fullName>
    </recommendedName>
</protein>
<dbReference type="eggNOG" id="COG0727">
    <property type="taxonomic scope" value="Bacteria"/>
</dbReference>
<dbReference type="InterPro" id="IPR005358">
    <property type="entry name" value="Puta_zinc/iron-chelating_dom"/>
</dbReference>
<dbReference type="Pfam" id="PF03692">
    <property type="entry name" value="CxxCxxCC"/>
    <property type="match status" value="1"/>
</dbReference>
<evidence type="ECO:0000313" key="2">
    <source>
        <dbReference type="Proteomes" id="UP000008544"/>
    </source>
</evidence>
<dbReference type="OrthoDB" id="9810361at2"/>
<reference evidence="2" key="1">
    <citation type="submission" date="2007-10" db="EMBL/GenBank/DDBJ databases">
        <title>Complete sequence of chromosome of Desulforudis audaxviator MP104C.</title>
        <authorList>
            <person name="Copeland A."/>
            <person name="Lucas S."/>
            <person name="Lapidus A."/>
            <person name="Barry K."/>
            <person name="Glavina del Rio T."/>
            <person name="Dalin E."/>
            <person name="Tice H."/>
            <person name="Bruce D."/>
            <person name="Pitluck S."/>
            <person name="Lowry S.R."/>
            <person name="Larimer F."/>
            <person name="Land M.L."/>
            <person name="Hauser L."/>
            <person name="Kyrpides N."/>
            <person name="Ivanova N.N."/>
            <person name="Richardson P."/>
        </authorList>
    </citation>
    <scope>NUCLEOTIDE SEQUENCE [LARGE SCALE GENOMIC DNA]</scope>
    <source>
        <strain evidence="2">MP104C</strain>
    </source>
</reference>
<organism evidence="1 2">
    <name type="scientific">Desulforudis audaxviator (strain MP104C)</name>
    <dbReference type="NCBI Taxonomy" id="477974"/>
    <lineage>
        <taxon>Bacteria</taxon>
        <taxon>Bacillati</taxon>
        <taxon>Bacillota</taxon>
        <taxon>Clostridia</taxon>
        <taxon>Thermoanaerobacterales</taxon>
        <taxon>Candidatus Desulforudaceae</taxon>
        <taxon>Candidatus Desulforudis</taxon>
    </lineage>
</organism>
<dbReference type="RefSeq" id="WP_012303258.1">
    <property type="nucleotide sequence ID" value="NC_010424.1"/>
</dbReference>
<dbReference type="Proteomes" id="UP000008544">
    <property type="component" value="Chromosome"/>
</dbReference>
<reference evidence="1 2" key="2">
    <citation type="journal article" date="2008" name="Science">
        <title>Environmental genomics reveals a single-species ecosystem deep within Earth.</title>
        <authorList>
            <person name="Chivian D."/>
            <person name="Brodie E.L."/>
            <person name="Alm E.J."/>
            <person name="Culley D.E."/>
            <person name="Dehal P.S."/>
            <person name="Desantis T.Z."/>
            <person name="Gihring T.M."/>
            <person name="Lapidus A."/>
            <person name="Lin L.H."/>
            <person name="Lowry S.R."/>
            <person name="Moser D.P."/>
            <person name="Richardson P.M."/>
            <person name="Southam G."/>
            <person name="Wanger G."/>
            <person name="Pratt L.M."/>
            <person name="Andersen G.L."/>
            <person name="Hazen T.C."/>
            <person name="Brockman F.J."/>
            <person name="Arkin A.P."/>
            <person name="Onstott T.C."/>
        </authorList>
    </citation>
    <scope>NUCLEOTIDE SEQUENCE [LARGE SCALE GENOMIC DNA]</scope>
    <source>
        <strain evidence="1 2">MP104C</strain>
    </source>
</reference>
<dbReference type="AlphaFoldDB" id="B1I6N6"/>
<dbReference type="STRING" id="477974.Daud_2197"/>
<gene>
    <name evidence="1" type="ordered locus">Daud_2197</name>
</gene>
<proteinExistence type="predicted"/>
<evidence type="ECO:0008006" key="3">
    <source>
        <dbReference type="Google" id="ProtNLM"/>
    </source>
</evidence>
<dbReference type="EMBL" id="CP000860">
    <property type="protein sequence ID" value="ACA60684.1"/>
    <property type="molecule type" value="Genomic_DNA"/>
</dbReference>
<sequence length="207" mass="23486">MPEELFREYERLVTGADAAFRKMERDHGERIRCAKHCVDCCHAIFGLFLIESVYLKQLFDELGANEKAAALLRADKADKALAALEKSLKERNDPHLQSYALAREKIRCPLLDDNDECVLYPFRPITCRVYGIPTVIGGRAFVCGQAGFEEGQSYPAFDLDAVYRSLHRLSRELLVRAGETDLERADFLVSVSKTLKSSLEELIKLRD</sequence>
<name>B1I6N6_DESAP</name>
<dbReference type="HOGENOM" id="CLU_082366_0_0_9"/>
<keyword evidence="2" id="KW-1185">Reference proteome</keyword>
<dbReference type="KEGG" id="dau:Daud_2197"/>